<proteinExistence type="predicted"/>
<feature type="transmembrane region" description="Helical" evidence="1">
    <location>
        <begin position="359"/>
        <end position="380"/>
    </location>
</feature>
<evidence type="ECO:0008006" key="4">
    <source>
        <dbReference type="Google" id="ProtNLM"/>
    </source>
</evidence>
<evidence type="ECO:0000256" key="1">
    <source>
        <dbReference type="SAM" id="Phobius"/>
    </source>
</evidence>
<dbReference type="VEuPathDB" id="VectorBase:GAUT014251"/>
<feature type="transmembrane region" description="Helical" evidence="1">
    <location>
        <begin position="259"/>
        <end position="278"/>
    </location>
</feature>
<sequence>MLPPGLVAIVSNFSSACLTVLRIFEFWVSMLAVVVVLVILAEITFSGRYELLVKPANGRRCLRILMRLNVGAGLESVSGVVLSELATAKGSIVEAFSDCTELSRKFGSGVSSVSNSSTSSVSETTTDLLLVLKPVADSLVFNESSGSVVVTTFPIPTTSVLDVTTEDLPEDVMSCEFSSLNLNVDLLLVFKPVADSLVFNESSFSVITGSVFVTTFPIPTTSVLDVTKISLGASEGASLKLVSLTSLYTDLMHLRGAEILFRMLFLYVHIIFFFHWRFSSCSSGGVRGSRSSPEKRCTSCSRCNAVHRGRWLGGGRNGSAGIRLCNRSSSIPGSGVVGGGGVVVRPPIYNEEPSASVNLIVVLLGALVILEKGFSLFLAINHEYVTYRPAMKFPKYIIISVN</sequence>
<keyword evidence="3" id="KW-1185">Reference proteome</keyword>
<dbReference type="AlphaFoldDB" id="A0A1A9USX5"/>
<name>A0A1A9USX5_GLOAU</name>
<keyword evidence="1" id="KW-0812">Transmembrane</keyword>
<protein>
    <recommendedName>
        <fullName evidence="4">Transmembrane protein</fullName>
    </recommendedName>
</protein>
<reference evidence="2" key="1">
    <citation type="submission" date="2020-05" db="UniProtKB">
        <authorList>
            <consortium name="EnsemblMetazoa"/>
        </authorList>
    </citation>
    <scope>IDENTIFICATION</scope>
    <source>
        <strain evidence="2">TTRI</strain>
    </source>
</reference>
<keyword evidence="1" id="KW-0472">Membrane</keyword>
<evidence type="ECO:0000313" key="3">
    <source>
        <dbReference type="Proteomes" id="UP000078200"/>
    </source>
</evidence>
<accession>A0A1A9USX5</accession>
<evidence type="ECO:0000313" key="2">
    <source>
        <dbReference type="EnsemblMetazoa" id="GAUT014251-PA"/>
    </source>
</evidence>
<dbReference type="EnsemblMetazoa" id="GAUT014251-RA">
    <property type="protein sequence ID" value="GAUT014251-PA"/>
    <property type="gene ID" value="GAUT014251"/>
</dbReference>
<dbReference type="Proteomes" id="UP000078200">
    <property type="component" value="Unassembled WGS sequence"/>
</dbReference>
<organism evidence="2 3">
    <name type="scientific">Glossina austeni</name>
    <name type="common">Savannah tsetse fly</name>
    <dbReference type="NCBI Taxonomy" id="7395"/>
    <lineage>
        <taxon>Eukaryota</taxon>
        <taxon>Metazoa</taxon>
        <taxon>Ecdysozoa</taxon>
        <taxon>Arthropoda</taxon>
        <taxon>Hexapoda</taxon>
        <taxon>Insecta</taxon>
        <taxon>Pterygota</taxon>
        <taxon>Neoptera</taxon>
        <taxon>Endopterygota</taxon>
        <taxon>Diptera</taxon>
        <taxon>Brachycera</taxon>
        <taxon>Muscomorpha</taxon>
        <taxon>Hippoboscoidea</taxon>
        <taxon>Glossinidae</taxon>
        <taxon>Glossina</taxon>
    </lineage>
</organism>
<keyword evidence="1" id="KW-1133">Transmembrane helix</keyword>
<feature type="transmembrane region" description="Helical" evidence="1">
    <location>
        <begin position="26"/>
        <end position="45"/>
    </location>
</feature>